<feature type="region of interest" description="Disordered" evidence="1">
    <location>
        <begin position="1"/>
        <end position="23"/>
    </location>
</feature>
<keyword evidence="3" id="KW-1185">Reference proteome</keyword>
<dbReference type="KEGG" id="cmet:K6K41_26870"/>
<dbReference type="Proteomes" id="UP000825701">
    <property type="component" value="Chromosome"/>
</dbReference>
<accession>A0A9E6R998</accession>
<proteinExistence type="predicted"/>
<sequence>MSQDDHIRGGARRKRDHDCDGSKSDLWIPLWLECHSNVGLLPEKRAGAPPLLCHRKKIARATIARRAGLLRLISET</sequence>
<reference evidence="2" key="1">
    <citation type="submission" date="2021-08" db="EMBL/GenBank/DDBJ databases">
        <authorList>
            <person name="Zhang H."/>
            <person name="Xu M."/>
            <person name="Yu Z."/>
            <person name="Yang L."/>
            <person name="Cai Y."/>
        </authorList>
    </citation>
    <scope>NUCLEOTIDE SEQUENCE</scope>
    <source>
        <strain evidence="2">CHL1</strain>
    </source>
</reference>
<evidence type="ECO:0000313" key="3">
    <source>
        <dbReference type="Proteomes" id="UP000825701"/>
    </source>
</evidence>
<dbReference type="AlphaFoldDB" id="A0A9E6R998"/>
<dbReference type="RefSeq" id="WP_261403280.1">
    <property type="nucleotide sequence ID" value="NZ_CP081869.1"/>
</dbReference>
<gene>
    <name evidence="2" type="ORF">K6K41_26870</name>
</gene>
<evidence type="ECO:0000256" key="1">
    <source>
        <dbReference type="SAM" id="MobiDB-lite"/>
    </source>
</evidence>
<name>A0A9E6R998_9HYPH</name>
<protein>
    <submittedName>
        <fullName evidence="2">Uncharacterized protein</fullName>
    </submittedName>
</protein>
<dbReference type="EMBL" id="CP081869">
    <property type="protein sequence ID" value="QZO00130.1"/>
    <property type="molecule type" value="Genomic_DNA"/>
</dbReference>
<evidence type="ECO:0000313" key="2">
    <source>
        <dbReference type="EMBL" id="QZO00130.1"/>
    </source>
</evidence>
<organism evidence="2 3">
    <name type="scientific">Chenggangzhangella methanolivorans</name>
    <dbReference type="NCBI Taxonomy" id="1437009"/>
    <lineage>
        <taxon>Bacteria</taxon>
        <taxon>Pseudomonadati</taxon>
        <taxon>Pseudomonadota</taxon>
        <taxon>Alphaproteobacteria</taxon>
        <taxon>Hyphomicrobiales</taxon>
        <taxon>Methylopilaceae</taxon>
        <taxon>Chenggangzhangella</taxon>
    </lineage>
</organism>